<dbReference type="EMBL" id="KQ090359">
    <property type="protein sequence ID" value="KMS96880.1"/>
    <property type="molecule type" value="Genomic_DNA"/>
</dbReference>
<dbReference type="Proteomes" id="UP000035740">
    <property type="component" value="Unassembled WGS sequence"/>
</dbReference>
<organism evidence="1 2">
    <name type="scientific">Beta vulgaris subsp. vulgaris</name>
    <name type="common">Beet</name>
    <dbReference type="NCBI Taxonomy" id="3555"/>
    <lineage>
        <taxon>Eukaryota</taxon>
        <taxon>Viridiplantae</taxon>
        <taxon>Streptophyta</taxon>
        <taxon>Embryophyta</taxon>
        <taxon>Tracheophyta</taxon>
        <taxon>Spermatophyta</taxon>
        <taxon>Magnoliopsida</taxon>
        <taxon>eudicotyledons</taxon>
        <taxon>Gunneridae</taxon>
        <taxon>Pentapetalae</taxon>
        <taxon>Caryophyllales</taxon>
        <taxon>Chenopodiaceae</taxon>
        <taxon>Betoideae</taxon>
        <taxon>Beta</taxon>
    </lineage>
</organism>
<dbReference type="AlphaFoldDB" id="A0A0J8E199"/>
<reference evidence="1 2" key="1">
    <citation type="journal article" date="2014" name="Nature">
        <title>The genome of the recently domesticated crop plant sugar beet (Beta vulgaris).</title>
        <authorList>
            <person name="Dohm J.C."/>
            <person name="Minoche A.E."/>
            <person name="Holtgrawe D."/>
            <person name="Capella-Gutierrez S."/>
            <person name="Zakrzewski F."/>
            <person name="Tafer H."/>
            <person name="Rupp O."/>
            <person name="Sorensen T.R."/>
            <person name="Stracke R."/>
            <person name="Reinhardt R."/>
            <person name="Goesmann A."/>
            <person name="Kraft T."/>
            <person name="Schulz B."/>
            <person name="Stadler P.F."/>
            <person name="Schmidt T."/>
            <person name="Gabaldon T."/>
            <person name="Lehrach H."/>
            <person name="Weisshaar B."/>
            <person name="Himmelbauer H."/>
        </authorList>
    </citation>
    <scope>NUCLEOTIDE SEQUENCE [LARGE SCALE GENOMIC DNA]</scope>
    <source>
        <tissue evidence="1">Taproot</tissue>
    </source>
</reference>
<proteinExistence type="predicted"/>
<gene>
    <name evidence="1" type="ORF">BVRB_7g180810</name>
</gene>
<evidence type="ECO:0000313" key="2">
    <source>
        <dbReference type="Proteomes" id="UP000035740"/>
    </source>
</evidence>
<protein>
    <submittedName>
        <fullName evidence="1">Uncharacterized protein</fullName>
    </submittedName>
</protein>
<sequence length="73" mass="8599">MFCHLENEPVETTYHIANPDSTKSQRRISFLKILNQGDPINAIWLQQLLPFIPAMKKTKNRNHHVSLKQELFQ</sequence>
<accession>A0A0J8E199</accession>
<dbReference type="Gramene" id="KMS96880">
    <property type="protein sequence ID" value="KMS96880"/>
    <property type="gene ID" value="BVRB_7g180810"/>
</dbReference>
<keyword evidence="2" id="KW-1185">Reference proteome</keyword>
<evidence type="ECO:0000313" key="1">
    <source>
        <dbReference type="EMBL" id="KMS96880.1"/>
    </source>
</evidence>
<name>A0A0J8E199_BETVV</name>